<gene>
    <name evidence="1" type="ORF">B0H63DRAFT_289192</name>
</gene>
<keyword evidence="2" id="KW-1185">Reference proteome</keyword>
<dbReference type="Proteomes" id="UP001285441">
    <property type="component" value="Unassembled WGS sequence"/>
</dbReference>
<comment type="caution">
    <text evidence="1">The sequence shown here is derived from an EMBL/GenBank/DDBJ whole genome shotgun (WGS) entry which is preliminary data.</text>
</comment>
<name>A0AAE0K8S4_9PEZI</name>
<sequence length="201" mass="21907">MSCHSQAERSLAADLMSLSKIPVQRFPAHGSATTRDNDPSLQPLARRLSVMFSGCTGHAKWNIPSCRIKSQDDVCSNDDGLGNASSIQADIEFLIVCLTCHSHTVFTIHYHRLAESLGCRFALRRASLSCNVPSNCPLQAFIITPSDTSVGRFLAYCHPQLMPFLPRVRSKAGKETLCGCLSVRNILRDASGAVSSRVTND</sequence>
<dbReference type="AlphaFoldDB" id="A0AAE0K8S4"/>
<dbReference type="EMBL" id="JAULSW010000008">
    <property type="protein sequence ID" value="KAK3372156.1"/>
    <property type="molecule type" value="Genomic_DNA"/>
</dbReference>
<evidence type="ECO:0000313" key="1">
    <source>
        <dbReference type="EMBL" id="KAK3372156.1"/>
    </source>
</evidence>
<reference evidence="1" key="2">
    <citation type="submission" date="2023-06" db="EMBL/GenBank/DDBJ databases">
        <authorList>
            <consortium name="Lawrence Berkeley National Laboratory"/>
            <person name="Haridas S."/>
            <person name="Hensen N."/>
            <person name="Bonometti L."/>
            <person name="Westerberg I."/>
            <person name="Brannstrom I.O."/>
            <person name="Guillou S."/>
            <person name="Cros-Aarteil S."/>
            <person name="Calhoun S."/>
            <person name="Kuo A."/>
            <person name="Mondo S."/>
            <person name="Pangilinan J."/>
            <person name="Riley R."/>
            <person name="LaButti K."/>
            <person name="Andreopoulos B."/>
            <person name="Lipzen A."/>
            <person name="Chen C."/>
            <person name="Yanf M."/>
            <person name="Daum C."/>
            <person name="Ng V."/>
            <person name="Clum A."/>
            <person name="Steindorff A."/>
            <person name="Ohm R."/>
            <person name="Martin F."/>
            <person name="Silar P."/>
            <person name="Natvig D."/>
            <person name="Lalanne C."/>
            <person name="Gautier V."/>
            <person name="Ament-velasquez S.L."/>
            <person name="Kruys A."/>
            <person name="Hutchinson M.I."/>
            <person name="Powell A.J."/>
            <person name="Barry K."/>
            <person name="Miller A.N."/>
            <person name="Grigoriev I.V."/>
            <person name="Debuchy R."/>
            <person name="Gladieux P."/>
            <person name="Thoren M.H."/>
            <person name="Johannesson H."/>
        </authorList>
    </citation>
    <scope>NUCLEOTIDE SEQUENCE</scope>
    <source>
        <strain evidence="1">CBS 232.78</strain>
    </source>
</reference>
<protein>
    <submittedName>
        <fullName evidence="1">Uncharacterized protein</fullName>
    </submittedName>
</protein>
<accession>A0AAE0K8S4</accession>
<organism evidence="1 2">
    <name type="scientific">Podospora didyma</name>
    <dbReference type="NCBI Taxonomy" id="330526"/>
    <lineage>
        <taxon>Eukaryota</taxon>
        <taxon>Fungi</taxon>
        <taxon>Dikarya</taxon>
        <taxon>Ascomycota</taxon>
        <taxon>Pezizomycotina</taxon>
        <taxon>Sordariomycetes</taxon>
        <taxon>Sordariomycetidae</taxon>
        <taxon>Sordariales</taxon>
        <taxon>Podosporaceae</taxon>
        <taxon>Podospora</taxon>
    </lineage>
</organism>
<evidence type="ECO:0000313" key="2">
    <source>
        <dbReference type="Proteomes" id="UP001285441"/>
    </source>
</evidence>
<proteinExistence type="predicted"/>
<reference evidence="1" key="1">
    <citation type="journal article" date="2023" name="Mol. Phylogenet. Evol.">
        <title>Genome-scale phylogeny and comparative genomics of the fungal order Sordariales.</title>
        <authorList>
            <person name="Hensen N."/>
            <person name="Bonometti L."/>
            <person name="Westerberg I."/>
            <person name="Brannstrom I.O."/>
            <person name="Guillou S."/>
            <person name="Cros-Aarteil S."/>
            <person name="Calhoun S."/>
            <person name="Haridas S."/>
            <person name="Kuo A."/>
            <person name="Mondo S."/>
            <person name="Pangilinan J."/>
            <person name="Riley R."/>
            <person name="LaButti K."/>
            <person name="Andreopoulos B."/>
            <person name="Lipzen A."/>
            <person name="Chen C."/>
            <person name="Yan M."/>
            <person name="Daum C."/>
            <person name="Ng V."/>
            <person name="Clum A."/>
            <person name="Steindorff A."/>
            <person name="Ohm R.A."/>
            <person name="Martin F."/>
            <person name="Silar P."/>
            <person name="Natvig D.O."/>
            <person name="Lalanne C."/>
            <person name="Gautier V."/>
            <person name="Ament-Velasquez S.L."/>
            <person name="Kruys A."/>
            <person name="Hutchinson M.I."/>
            <person name="Powell A.J."/>
            <person name="Barry K."/>
            <person name="Miller A.N."/>
            <person name="Grigoriev I.V."/>
            <person name="Debuchy R."/>
            <person name="Gladieux P."/>
            <person name="Hiltunen Thoren M."/>
            <person name="Johannesson H."/>
        </authorList>
    </citation>
    <scope>NUCLEOTIDE SEQUENCE</scope>
    <source>
        <strain evidence="1">CBS 232.78</strain>
    </source>
</reference>